<evidence type="ECO:0000256" key="1">
    <source>
        <dbReference type="SAM" id="MobiDB-lite"/>
    </source>
</evidence>
<organism evidence="2">
    <name type="scientific">uncultured Caudovirales phage</name>
    <dbReference type="NCBI Taxonomy" id="2100421"/>
    <lineage>
        <taxon>Viruses</taxon>
        <taxon>Duplodnaviria</taxon>
        <taxon>Heunggongvirae</taxon>
        <taxon>Uroviricota</taxon>
        <taxon>Caudoviricetes</taxon>
        <taxon>Peduoviridae</taxon>
        <taxon>Maltschvirus</taxon>
        <taxon>Maltschvirus maltsch</taxon>
    </lineage>
</organism>
<evidence type="ECO:0000313" key="2">
    <source>
        <dbReference type="EMBL" id="CAB4147813.1"/>
    </source>
</evidence>
<feature type="region of interest" description="Disordered" evidence="1">
    <location>
        <begin position="41"/>
        <end position="61"/>
    </location>
</feature>
<sequence length="254" mass="29355">MVKKISAWSPEEDDQLKELYENMIPLVQIARVLDRTVESVESRRRKTGLRRESTSEKAPPPENFAEMLETMNVSQLMKHYERARSVICRWMLELELTKVVTGGRKKVIPPTFAKVAPTMTCAELMRLYNTNRVTVRGWLQELGIHPMSIWDRRALKANPIPAKTEEDTPATRRELNGRTKLVAAEAAKFLRRYHPSVHRADIKMFEHSSHTWGDVNNVPFRGINQYYVAGKGIMWSDDLIAYAETRGFKIKELT</sequence>
<gene>
    <name evidence="2" type="ORF">UFOVP506_47</name>
</gene>
<dbReference type="EMBL" id="LR796491">
    <property type="protein sequence ID" value="CAB4147813.1"/>
    <property type="molecule type" value="Genomic_DNA"/>
</dbReference>
<reference evidence="2" key="1">
    <citation type="submission" date="2020-04" db="EMBL/GenBank/DDBJ databases">
        <authorList>
            <person name="Chiriac C."/>
            <person name="Salcher M."/>
            <person name="Ghai R."/>
            <person name="Kavagutti S V."/>
        </authorList>
    </citation>
    <scope>NUCLEOTIDE SEQUENCE</scope>
</reference>
<proteinExistence type="predicted"/>
<dbReference type="Gene3D" id="1.10.10.60">
    <property type="entry name" value="Homeodomain-like"/>
    <property type="match status" value="1"/>
</dbReference>
<accession>A0A6J5MRM3</accession>
<protein>
    <submittedName>
        <fullName evidence="2">Uncharacterized protein</fullName>
    </submittedName>
</protein>
<name>A0A6J5MRM3_9CAUD</name>